<dbReference type="EMBL" id="JARQWQ010000059">
    <property type="protein sequence ID" value="KAK2555952.1"/>
    <property type="molecule type" value="Genomic_DNA"/>
</dbReference>
<protein>
    <recommendedName>
        <fullName evidence="3">Peptidase aspartic putative domain-containing protein</fullName>
    </recommendedName>
</protein>
<evidence type="ECO:0000313" key="2">
    <source>
        <dbReference type="Proteomes" id="UP001249851"/>
    </source>
</evidence>
<keyword evidence="2" id="KW-1185">Reference proteome</keyword>
<name>A0AAD9Q704_ACRCE</name>
<sequence length="362" mass="40470">MTAEVVLSGPSGHQMIGRALLDPASTASFITERAAQHLRLRREKQEISVSGIGGTQCLTQSHAVVKVNLTSVQNSMSLHSVQGIVLSSLTKHLPITPVPKGDWPHLSSLELADPEFNVSKPIDVLLGVDVYQNILKPGLIHGPKGTPAAQNTIFGWVLFGNVSSRQSTSEVTTLHASTSIPSCEETLQKFWTLEEPPKAKFPLSPLNKLVVQDFEEHHKREENGRFIVKLPFNPQRPTLGESRPQALRRLLSLERRLQHDGQFNRDYHRLLWRDKPGDPIIDYRMTRVTFGIASAAFLATNSVLRLAEENELELPLAAKTVKESFYVDDGLPSVETKQEALTLFRQLQELFNRGGFKLHKKF</sequence>
<reference evidence="1" key="1">
    <citation type="journal article" date="2023" name="G3 (Bethesda)">
        <title>Whole genome assembly and annotation of the endangered Caribbean coral Acropora cervicornis.</title>
        <authorList>
            <person name="Selwyn J.D."/>
            <person name="Vollmer S.V."/>
        </authorList>
    </citation>
    <scope>NUCLEOTIDE SEQUENCE</scope>
    <source>
        <strain evidence="1">K2</strain>
    </source>
</reference>
<dbReference type="AlphaFoldDB" id="A0AAD9Q704"/>
<evidence type="ECO:0008006" key="3">
    <source>
        <dbReference type="Google" id="ProtNLM"/>
    </source>
</evidence>
<proteinExistence type="predicted"/>
<gene>
    <name evidence="1" type="ORF">P5673_022233</name>
</gene>
<dbReference type="PANTHER" id="PTHR47331:SF5">
    <property type="entry name" value="RIBONUCLEASE H"/>
    <property type="match status" value="1"/>
</dbReference>
<comment type="caution">
    <text evidence="1">The sequence shown here is derived from an EMBL/GenBank/DDBJ whole genome shotgun (WGS) entry which is preliminary data.</text>
</comment>
<dbReference type="PANTHER" id="PTHR47331">
    <property type="entry name" value="PHD-TYPE DOMAIN-CONTAINING PROTEIN"/>
    <property type="match status" value="1"/>
</dbReference>
<dbReference type="Proteomes" id="UP001249851">
    <property type="component" value="Unassembled WGS sequence"/>
</dbReference>
<evidence type="ECO:0000313" key="1">
    <source>
        <dbReference type="EMBL" id="KAK2555952.1"/>
    </source>
</evidence>
<reference evidence="1" key="2">
    <citation type="journal article" date="2023" name="Science">
        <title>Genomic signatures of disease resistance in endangered staghorn corals.</title>
        <authorList>
            <person name="Vollmer S.V."/>
            <person name="Selwyn J.D."/>
            <person name="Despard B.A."/>
            <person name="Roesel C.L."/>
        </authorList>
    </citation>
    <scope>NUCLEOTIDE SEQUENCE</scope>
    <source>
        <strain evidence="1">K2</strain>
    </source>
</reference>
<accession>A0AAD9Q704</accession>
<organism evidence="1 2">
    <name type="scientific">Acropora cervicornis</name>
    <name type="common">Staghorn coral</name>
    <dbReference type="NCBI Taxonomy" id="6130"/>
    <lineage>
        <taxon>Eukaryota</taxon>
        <taxon>Metazoa</taxon>
        <taxon>Cnidaria</taxon>
        <taxon>Anthozoa</taxon>
        <taxon>Hexacorallia</taxon>
        <taxon>Scleractinia</taxon>
        <taxon>Astrocoeniina</taxon>
        <taxon>Acroporidae</taxon>
        <taxon>Acropora</taxon>
    </lineage>
</organism>